<dbReference type="Proteomes" id="UP000289664">
    <property type="component" value="Chromosome"/>
</dbReference>
<dbReference type="GeneID" id="62697520"/>
<comment type="subcellular location">
    <subcellularLocation>
        <location evidence="1">Cell membrane</location>
        <topology evidence="1">Multi-pass membrane protein</topology>
    </subcellularLocation>
</comment>
<dbReference type="GO" id="GO:0005886">
    <property type="term" value="C:plasma membrane"/>
    <property type="evidence" value="ECO:0007669"/>
    <property type="project" value="UniProtKB-SubCell"/>
</dbReference>
<keyword evidence="10" id="KW-1185">Reference proteome</keyword>
<sequence>MGIQELTQYFTQYGAIFVFVIVLLEYMNLPGFPAGIIMPLAGIWAARGQIGFLTVMALSAAAGLLGSWILYFLGRLGGDAFFRFYIKKFPKHRELLEKNIDVLRRKGPIGVFVSKLLPMVRTLVSIPAGMISMDFAKYTISSLMGVVLWNLVFIGAGYFLGDSVWNLLT</sequence>
<dbReference type="PANTHER" id="PTHR42709:SF6">
    <property type="entry name" value="UNDECAPRENYL PHOSPHATE TRANSPORTER A"/>
    <property type="match status" value="1"/>
</dbReference>
<evidence type="ECO:0000256" key="1">
    <source>
        <dbReference type="ARBA" id="ARBA00004651"/>
    </source>
</evidence>
<dbReference type="InterPro" id="IPR032816">
    <property type="entry name" value="VTT_dom"/>
</dbReference>
<organism evidence="9 10">
    <name type="scientific">Clostridium scindens (strain ATCC 35704 / DSM 5676 / VPI 13733 / 19)</name>
    <dbReference type="NCBI Taxonomy" id="411468"/>
    <lineage>
        <taxon>Bacteria</taxon>
        <taxon>Bacillati</taxon>
        <taxon>Bacillota</taxon>
        <taxon>Clostridia</taxon>
        <taxon>Lachnospirales</taxon>
        <taxon>Lachnospiraceae</taxon>
    </lineage>
</organism>
<keyword evidence="3" id="KW-1003">Cell membrane</keyword>
<reference evidence="9 10" key="1">
    <citation type="journal article" date="2019" name="Appl. Environ. Microbiol.">
        <title>Clostridium scindens ATCC 35704: integration of nutritional requirements, the complete genome sequence, and global transcriptional responses to bile acids.</title>
        <authorList>
            <person name="Devendran S."/>
            <person name="Shrestha R."/>
            <person name="Alves J.M.P."/>
            <person name="Wolf P.G."/>
            <person name="Ly L."/>
            <person name="Hernandez A.G."/>
            <person name="Mendez-Garcia C."/>
            <person name="Inboden A."/>
            <person name="Wiley J."/>
            <person name="Paul O."/>
            <person name="Allen A."/>
            <person name="Springer E."/>
            <person name="Wright C.L."/>
            <person name="Fields C.J."/>
            <person name="Daniel S.L."/>
            <person name="Ridlon J.M."/>
        </authorList>
    </citation>
    <scope>NUCLEOTIDE SEQUENCE [LARGE SCALE GENOMIC DNA]</scope>
    <source>
        <strain evidence="9 10">ATCC 35704</strain>
    </source>
</reference>
<dbReference type="Pfam" id="PF09335">
    <property type="entry name" value="VTT_dom"/>
    <property type="match status" value="1"/>
</dbReference>
<gene>
    <name evidence="9" type="primary">yqjA</name>
    <name evidence="9" type="ORF">HDCHBGLK_03339</name>
</gene>
<evidence type="ECO:0000256" key="6">
    <source>
        <dbReference type="ARBA" id="ARBA00023136"/>
    </source>
</evidence>
<keyword evidence="6 7" id="KW-0472">Membrane</keyword>
<comment type="similarity">
    <text evidence="2">Belongs to the DedA family.</text>
</comment>
<protein>
    <submittedName>
        <fullName evidence="9">Inner membrane protein YqjA</fullName>
    </submittedName>
</protein>
<name>A0A494WW87_CLOS5</name>
<feature type="transmembrane region" description="Helical" evidence="7">
    <location>
        <begin position="6"/>
        <end position="24"/>
    </location>
</feature>
<evidence type="ECO:0000256" key="5">
    <source>
        <dbReference type="ARBA" id="ARBA00022989"/>
    </source>
</evidence>
<dbReference type="OrthoDB" id="9813426at2"/>
<dbReference type="PANTHER" id="PTHR42709">
    <property type="entry name" value="ALKALINE PHOSPHATASE LIKE PROTEIN"/>
    <property type="match status" value="1"/>
</dbReference>
<feature type="domain" description="VTT" evidence="8">
    <location>
        <begin position="37"/>
        <end position="158"/>
    </location>
</feature>
<accession>A0A494WW87</accession>
<evidence type="ECO:0000256" key="7">
    <source>
        <dbReference type="SAM" id="Phobius"/>
    </source>
</evidence>
<evidence type="ECO:0000256" key="4">
    <source>
        <dbReference type="ARBA" id="ARBA00022692"/>
    </source>
</evidence>
<evidence type="ECO:0000313" key="9">
    <source>
        <dbReference type="EMBL" id="QBF75926.1"/>
    </source>
</evidence>
<dbReference type="InterPro" id="IPR051311">
    <property type="entry name" value="DedA_domain"/>
</dbReference>
<dbReference type="AlphaFoldDB" id="A0A494WW87"/>
<keyword evidence="4 7" id="KW-0812">Transmembrane</keyword>
<evidence type="ECO:0000259" key="8">
    <source>
        <dbReference type="Pfam" id="PF09335"/>
    </source>
</evidence>
<keyword evidence="5 7" id="KW-1133">Transmembrane helix</keyword>
<feature type="transmembrane region" description="Helical" evidence="7">
    <location>
        <begin position="138"/>
        <end position="160"/>
    </location>
</feature>
<dbReference type="KEGG" id="csci:HDCHBGLK_03339"/>
<feature type="transmembrane region" description="Helical" evidence="7">
    <location>
        <begin position="36"/>
        <end position="62"/>
    </location>
</feature>
<proteinExistence type="inferred from homology"/>
<evidence type="ECO:0000256" key="2">
    <source>
        <dbReference type="ARBA" id="ARBA00010792"/>
    </source>
</evidence>
<evidence type="ECO:0000256" key="3">
    <source>
        <dbReference type="ARBA" id="ARBA00022475"/>
    </source>
</evidence>
<dbReference type="RefSeq" id="WP_009248579.1">
    <property type="nucleotide sequence ID" value="NZ_CP036170.1"/>
</dbReference>
<evidence type="ECO:0000313" key="10">
    <source>
        <dbReference type="Proteomes" id="UP000289664"/>
    </source>
</evidence>
<dbReference type="EMBL" id="CP036170">
    <property type="protein sequence ID" value="QBF75926.1"/>
    <property type="molecule type" value="Genomic_DNA"/>
</dbReference>